<dbReference type="Pfam" id="PF03167">
    <property type="entry name" value="UDG"/>
    <property type="match status" value="1"/>
</dbReference>
<dbReference type="InterPro" id="IPR002043">
    <property type="entry name" value="UDG_fam1"/>
</dbReference>
<dbReference type="Gene3D" id="3.40.470.10">
    <property type="entry name" value="Uracil-DNA glycosylase-like domain"/>
    <property type="match status" value="1"/>
</dbReference>
<dbReference type="PANTHER" id="PTHR11264">
    <property type="entry name" value="URACIL-DNA GLYCOSYLASE"/>
    <property type="match status" value="1"/>
</dbReference>
<dbReference type="NCBIfam" id="NF003588">
    <property type="entry name" value="PRK05254.1-1"/>
    <property type="match status" value="1"/>
</dbReference>
<evidence type="ECO:0000256" key="2">
    <source>
        <dbReference type="ARBA" id="ARBA00002631"/>
    </source>
</evidence>
<comment type="similarity">
    <text evidence="3 8 10">Belongs to the uracil-DNA glycosylase (UDG) superfamily. UNG family.</text>
</comment>
<organism evidence="12">
    <name type="scientific">uncultured bacterium MedeBAC49C08</name>
    <dbReference type="NCBI Taxonomy" id="332274"/>
    <lineage>
        <taxon>Bacteria</taxon>
        <taxon>environmental samples</taxon>
    </lineage>
</organism>
<name>Q4PK17_9BACT</name>
<evidence type="ECO:0000256" key="7">
    <source>
        <dbReference type="ARBA" id="ARBA00023204"/>
    </source>
</evidence>
<dbReference type="AlphaFoldDB" id="Q4PK17"/>
<feature type="active site" description="Proton acceptor" evidence="8 9">
    <location>
        <position position="68"/>
    </location>
</feature>
<sequence>MSLKIDLTKSWLNHLEDEFSKTYMIEIKEFLRNQISQRKTIYPPGKEIFNCFNLTSYEDTKVVILGQDPYHGAGQAHGLSFSVKDNISIPPSLKNIFKELNSDLKINKPCSGNLTSWALEGVLLLNSSLTVESNNPNSHQNIGWKSFTDKVIEVLGNKKDMVYILWGKNAQLKKSLINTQENLVIESAHPSPFSADKGFFGSKPFSKTNDYLIDKGKRPINWKLV</sequence>
<dbReference type="SMART" id="SM00987">
    <property type="entry name" value="UreE_C"/>
    <property type="match status" value="1"/>
</dbReference>
<dbReference type="SMART" id="SM00986">
    <property type="entry name" value="UDG"/>
    <property type="match status" value="1"/>
</dbReference>
<dbReference type="InterPro" id="IPR005122">
    <property type="entry name" value="Uracil-DNA_glycosylase-like"/>
</dbReference>
<dbReference type="CDD" id="cd10027">
    <property type="entry name" value="UDG-F1-like"/>
    <property type="match status" value="1"/>
</dbReference>
<evidence type="ECO:0000256" key="4">
    <source>
        <dbReference type="ARBA" id="ARBA00012030"/>
    </source>
</evidence>
<accession>Q4PK17</accession>
<feature type="domain" description="Uracil-DNA glycosylase-like" evidence="11">
    <location>
        <begin position="53"/>
        <end position="212"/>
    </location>
</feature>
<keyword evidence="7 8" id="KW-0234">DNA repair</keyword>
<dbReference type="InterPro" id="IPR036895">
    <property type="entry name" value="Uracil-DNA_glycosylase-like_sf"/>
</dbReference>
<gene>
    <name evidence="8" type="primary">ung</name>
</gene>
<keyword evidence="6 8" id="KW-0378">Hydrolase</keyword>
<dbReference type="SUPFAM" id="SSF52141">
    <property type="entry name" value="Uracil-DNA glycosylase-like"/>
    <property type="match status" value="1"/>
</dbReference>
<dbReference type="EC" id="3.2.2.27" evidence="4 8"/>
<evidence type="ECO:0000256" key="8">
    <source>
        <dbReference type="HAMAP-Rule" id="MF_00148"/>
    </source>
</evidence>
<evidence type="ECO:0000256" key="5">
    <source>
        <dbReference type="ARBA" id="ARBA00022763"/>
    </source>
</evidence>
<dbReference type="PROSITE" id="PS00130">
    <property type="entry name" value="U_DNA_GLYCOSYLASE"/>
    <property type="match status" value="1"/>
</dbReference>
<dbReference type="InterPro" id="IPR018085">
    <property type="entry name" value="Ura-DNA_Glyclase_AS"/>
</dbReference>
<comment type="catalytic activity">
    <reaction evidence="1 8 10">
        <text>Hydrolyzes single-stranded DNA or mismatched double-stranded DNA and polynucleotides, releasing free uracil.</text>
        <dbReference type="EC" id="3.2.2.27"/>
    </reaction>
</comment>
<evidence type="ECO:0000313" key="12">
    <source>
        <dbReference type="EMBL" id="AAY82678.1"/>
    </source>
</evidence>
<reference evidence="12" key="1">
    <citation type="journal article" date="2005" name="PLoS Biol.">
        <title>New insights into metabolic properties of marine bacteria encoding proteorhodopsins.</title>
        <authorList>
            <person name="Sabehi G."/>
            <person name="Loy A."/>
            <person name="Jung K.H."/>
            <person name="Partha R."/>
            <person name="Spudich J.L."/>
            <person name="Isaacson T."/>
            <person name="Hirschberg J."/>
            <person name="Wagner M."/>
            <person name="Beja O."/>
        </authorList>
    </citation>
    <scope>NUCLEOTIDE SEQUENCE</scope>
</reference>
<dbReference type="GO" id="GO:0004844">
    <property type="term" value="F:uracil DNA N-glycosylase activity"/>
    <property type="evidence" value="ECO:0007669"/>
    <property type="project" value="UniProtKB-UniRule"/>
</dbReference>
<dbReference type="NCBIfam" id="TIGR00628">
    <property type="entry name" value="ung"/>
    <property type="match status" value="1"/>
</dbReference>
<comment type="subcellular location">
    <subcellularLocation>
        <location evidence="8">Cytoplasm</location>
    </subcellularLocation>
</comment>
<evidence type="ECO:0000256" key="3">
    <source>
        <dbReference type="ARBA" id="ARBA00008184"/>
    </source>
</evidence>
<dbReference type="GO" id="GO:0005737">
    <property type="term" value="C:cytoplasm"/>
    <property type="evidence" value="ECO:0007669"/>
    <property type="project" value="UniProtKB-SubCell"/>
</dbReference>
<comment type="function">
    <text evidence="2 8 10">Excises uracil residues from the DNA which can arise as a result of misincorporation of dUMP residues by DNA polymerase or due to deamination of cytosine.</text>
</comment>
<evidence type="ECO:0000256" key="9">
    <source>
        <dbReference type="PROSITE-ProRule" id="PRU10072"/>
    </source>
</evidence>
<keyword evidence="5 8" id="KW-0227">DNA damage</keyword>
<evidence type="ECO:0000256" key="6">
    <source>
        <dbReference type="ARBA" id="ARBA00022801"/>
    </source>
</evidence>
<keyword evidence="8" id="KW-0963">Cytoplasm</keyword>
<dbReference type="HAMAP" id="MF_00148">
    <property type="entry name" value="UDG"/>
    <property type="match status" value="1"/>
</dbReference>
<dbReference type="NCBIfam" id="NF003591">
    <property type="entry name" value="PRK05254.1-4"/>
    <property type="match status" value="1"/>
</dbReference>
<dbReference type="PANTHER" id="PTHR11264:SF0">
    <property type="entry name" value="URACIL-DNA GLYCOSYLASE"/>
    <property type="match status" value="1"/>
</dbReference>
<evidence type="ECO:0000256" key="1">
    <source>
        <dbReference type="ARBA" id="ARBA00001400"/>
    </source>
</evidence>
<dbReference type="GO" id="GO:0097510">
    <property type="term" value="P:base-excision repair, AP site formation via deaminated base removal"/>
    <property type="evidence" value="ECO:0007669"/>
    <property type="project" value="TreeGrafter"/>
</dbReference>
<dbReference type="NCBIfam" id="NF003589">
    <property type="entry name" value="PRK05254.1-2"/>
    <property type="match status" value="1"/>
</dbReference>
<dbReference type="EMBL" id="DQ077554">
    <property type="protein sequence ID" value="AAY82678.1"/>
    <property type="molecule type" value="Genomic_DNA"/>
</dbReference>
<evidence type="ECO:0000259" key="11">
    <source>
        <dbReference type="SMART" id="SM00986"/>
    </source>
</evidence>
<protein>
    <recommendedName>
        <fullName evidence="4 8">Uracil-DNA glycosylase</fullName>
        <shortName evidence="8">UDG</shortName>
        <ecNumber evidence="4 8">3.2.2.27</ecNumber>
    </recommendedName>
</protein>
<dbReference type="FunFam" id="3.40.470.10:FF:000001">
    <property type="entry name" value="Uracil-DNA glycosylase"/>
    <property type="match status" value="1"/>
</dbReference>
<dbReference type="NCBIfam" id="NF003592">
    <property type="entry name" value="PRK05254.1-5"/>
    <property type="match status" value="1"/>
</dbReference>
<evidence type="ECO:0000256" key="10">
    <source>
        <dbReference type="RuleBase" id="RU003780"/>
    </source>
</evidence>
<proteinExistence type="inferred from homology"/>